<evidence type="ECO:0000256" key="1">
    <source>
        <dbReference type="SAM" id="MobiDB-lite"/>
    </source>
</evidence>
<gene>
    <name evidence="2" type="ORF">ACHE_50259A</name>
</gene>
<dbReference type="AlphaFoldDB" id="A0A7R7ZPT8"/>
<dbReference type="EMBL" id="AP024420">
    <property type="protein sequence ID" value="BCR89061.1"/>
    <property type="molecule type" value="Genomic_DNA"/>
</dbReference>
<feature type="compositionally biased region" description="Polar residues" evidence="1">
    <location>
        <begin position="39"/>
        <end position="55"/>
    </location>
</feature>
<feature type="compositionally biased region" description="Basic and acidic residues" evidence="1">
    <location>
        <begin position="1"/>
        <end position="38"/>
    </location>
</feature>
<organism evidence="2 3">
    <name type="scientific">Aspergillus chevalieri</name>
    <name type="common">Eurotium chevalieri</name>
    <dbReference type="NCBI Taxonomy" id="182096"/>
    <lineage>
        <taxon>Eukaryota</taxon>
        <taxon>Fungi</taxon>
        <taxon>Dikarya</taxon>
        <taxon>Ascomycota</taxon>
        <taxon>Pezizomycotina</taxon>
        <taxon>Eurotiomycetes</taxon>
        <taxon>Eurotiomycetidae</taxon>
        <taxon>Eurotiales</taxon>
        <taxon>Aspergillaceae</taxon>
        <taxon>Aspergillus</taxon>
        <taxon>Aspergillus subgen. Aspergillus</taxon>
    </lineage>
</organism>
<sequence>MDTREYQERRQHQEWERQGERQRHETERQQWQQQREENTNNYQATEESGDASTNHSPSSSQSPPFDPNNIRLTRLIGGGAVK</sequence>
<feature type="region of interest" description="Disordered" evidence="1">
    <location>
        <begin position="1"/>
        <end position="82"/>
    </location>
</feature>
<keyword evidence="3" id="KW-1185">Reference proteome</keyword>
<dbReference type="Proteomes" id="UP000637239">
    <property type="component" value="Chromosome 5"/>
</dbReference>
<reference evidence="2" key="1">
    <citation type="submission" date="2021-01" db="EMBL/GenBank/DDBJ databases">
        <authorList>
            <consortium name="Aspergillus chevalieri M1 genome sequencing consortium"/>
            <person name="Kazuki M."/>
            <person name="Futagami T."/>
        </authorList>
    </citation>
    <scope>NUCLEOTIDE SEQUENCE</scope>
    <source>
        <strain evidence="2">M1</strain>
    </source>
</reference>
<accession>A0A7R7ZPT8</accession>
<evidence type="ECO:0000313" key="3">
    <source>
        <dbReference type="Proteomes" id="UP000637239"/>
    </source>
</evidence>
<reference evidence="2" key="2">
    <citation type="submission" date="2021-02" db="EMBL/GenBank/DDBJ databases">
        <title>Aspergillus chevalieri M1 genome sequence.</title>
        <authorList>
            <person name="Kadooka C."/>
            <person name="Mori K."/>
            <person name="Futagami T."/>
        </authorList>
    </citation>
    <scope>NUCLEOTIDE SEQUENCE</scope>
    <source>
        <strain evidence="2">M1</strain>
    </source>
</reference>
<dbReference type="KEGG" id="ache:ACHE_50259A"/>
<protein>
    <submittedName>
        <fullName evidence="2">Uncharacterized protein</fullName>
    </submittedName>
</protein>
<proteinExistence type="predicted"/>
<dbReference type="RefSeq" id="XP_043137583.1">
    <property type="nucleotide sequence ID" value="XM_043279955.1"/>
</dbReference>
<name>A0A7R7ZPT8_ASPCH</name>
<evidence type="ECO:0000313" key="2">
    <source>
        <dbReference type="EMBL" id="BCR89061.1"/>
    </source>
</evidence>
<dbReference type="GeneID" id="66983419"/>